<comment type="similarity">
    <text evidence="3">Belongs to the glycosyl hydrolase 5 (cellulase A) family.</text>
</comment>
<dbReference type="GO" id="GO:0000272">
    <property type="term" value="P:polysaccharide catabolic process"/>
    <property type="evidence" value="ECO:0007669"/>
    <property type="project" value="InterPro"/>
</dbReference>
<evidence type="ECO:0000256" key="4">
    <source>
        <dbReference type="SAM" id="SignalP"/>
    </source>
</evidence>
<name>A0A4Q6XUU7_9SPHI</name>
<dbReference type="InterPro" id="IPR001547">
    <property type="entry name" value="Glyco_hydro_5"/>
</dbReference>
<dbReference type="InterPro" id="IPR017853">
    <property type="entry name" value="GH"/>
</dbReference>
<proteinExistence type="inferred from homology"/>
<evidence type="ECO:0000256" key="1">
    <source>
        <dbReference type="ARBA" id="ARBA00022801"/>
    </source>
</evidence>
<dbReference type="InterPro" id="IPR018087">
    <property type="entry name" value="Glyco_hydro_5_CS"/>
</dbReference>
<dbReference type="Pfam" id="PF00150">
    <property type="entry name" value="Cellulase"/>
    <property type="match status" value="1"/>
</dbReference>
<sequence length="339" mass="38800">MKNYLFKAVKALFWSAGVWFLVSGCSAGTSNTISEREEAPATVVEEHGQLSVQGVTLHDQHGRPVVLRGVSLGWHNWWPRFYQRETVGWLAQDWNISVIRAAIGVGPEGSYLDNPAFALDCLYQVVDAAIAEGIYVIVDWHSHEIHTEKAKDFFKKVATKYQEYPNVIYEIYNEPVEDSWTDVKRYAEEIIAEIRKINSEVIILVGCPHWDQDIHLVAEDPIQGYDNIMYTVHFYAATHKQYLRDRTDEAMAKGIPVFISECAGMEATGDGPIDQEEWQRWVSWMDDKKLSWAAWSIADKDETCSMIRDPHAPRASWSEDDLKEWGKTVRSELKKGKSN</sequence>
<dbReference type="PANTHER" id="PTHR34142">
    <property type="entry name" value="ENDO-BETA-1,4-GLUCANASE A"/>
    <property type="match status" value="1"/>
</dbReference>
<keyword evidence="1 3" id="KW-0378">Hydrolase</keyword>
<comment type="caution">
    <text evidence="6">The sequence shown here is derived from an EMBL/GenBank/DDBJ whole genome shotgun (WGS) entry which is preliminary data.</text>
</comment>
<feature type="signal peptide" evidence="4">
    <location>
        <begin position="1"/>
        <end position="27"/>
    </location>
</feature>
<dbReference type="SUPFAM" id="SSF51445">
    <property type="entry name" value="(Trans)glycosidases"/>
    <property type="match status" value="1"/>
</dbReference>
<dbReference type="EMBL" id="SGIT01000002">
    <property type="protein sequence ID" value="RZF60407.1"/>
    <property type="molecule type" value="Genomic_DNA"/>
</dbReference>
<feature type="chain" id="PRO_5020638326" evidence="4">
    <location>
        <begin position="28"/>
        <end position="339"/>
    </location>
</feature>
<organism evidence="6 7">
    <name type="scientific">Sphingobacterium corticibacterium</name>
    <dbReference type="NCBI Taxonomy" id="2484746"/>
    <lineage>
        <taxon>Bacteria</taxon>
        <taxon>Pseudomonadati</taxon>
        <taxon>Bacteroidota</taxon>
        <taxon>Sphingobacteriia</taxon>
        <taxon>Sphingobacteriales</taxon>
        <taxon>Sphingobacteriaceae</taxon>
        <taxon>Sphingobacterium</taxon>
    </lineage>
</organism>
<evidence type="ECO:0000313" key="7">
    <source>
        <dbReference type="Proteomes" id="UP000292855"/>
    </source>
</evidence>
<dbReference type="Proteomes" id="UP000292855">
    <property type="component" value="Unassembled WGS sequence"/>
</dbReference>
<protein>
    <submittedName>
        <fullName evidence="6">Glycoside hydrolase family 5 protein</fullName>
    </submittedName>
</protein>
<dbReference type="PANTHER" id="PTHR34142:SF1">
    <property type="entry name" value="GLYCOSIDE HYDROLASE FAMILY 5 DOMAIN-CONTAINING PROTEIN"/>
    <property type="match status" value="1"/>
</dbReference>
<evidence type="ECO:0000313" key="6">
    <source>
        <dbReference type="EMBL" id="RZF60407.1"/>
    </source>
</evidence>
<dbReference type="GO" id="GO:0004553">
    <property type="term" value="F:hydrolase activity, hydrolyzing O-glycosyl compounds"/>
    <property type="evidence" value="ECO:0007669"/>
    <property type="project" value="InterPro"/>
</dbReference>
<accession>A0A4Q6XUU7</accession>
<keyword evidence="2 3" id="KW-0326">Glycosidase</keyword>
<evidence type="ECO:0000259" key="5">
    <source>
        <dbReference type="Pfam" id="PF00150"/>
    </source>
</evidence>
<dbReference type="RefSeq" id="WP_130142322.1">
    <property type="nucleotide sequence ID" value="NZ_SGIT01000002.1"/>
</dbReference>
<reference evidence="6 7" key="1">
    <citation type="submission" date="2019-02" db="EMBL/GenBank/DDBJ databases">
        <authorList>
            <person name="Li Y."/>
        </authorList>
    </citation>
    <scope>NUCLEOTIDE SEQUENCE [LARGE SCALE GENOMIC DNA]</scope>
    <source>
        <strain evidence="6 7">30C10-4-7</strain>
    </source>
</reference>
<dbReference type="PROSITE" id="PS51257">
    <property type="entry name" value="PROKAR_LIPOPROTEIN"/>
    <property type="match status" value="1"/>
</dbReference>
<dbReference type="OrthoDB" id="154460at2"/>
<gene>
    <name evidence="6" type="ORF">EWE74_15010</name>
</gene>
<feature type="domain" description="Glycoside hydrolase family 5" evidence="5">
    <location>
        <begin position="59"/>
        <end position="300"/>
    </location>
</feature>
<evidence type="ECO:0000256" key="3">
    <source>
        <dbReference type="RuleBase" id="RU361153"/>
    </source>
</evidence>
<keyword evidence="7" id="KW-1185">Reference proteome</keyword>
<keyword evidence="4" id="KW-0732">Signal</keyword>
<evidence type="ECO:0000256" key="2">
    <source>
        <dbReference type="ARBA" id="ARBA00023295"/>
    </source>
</evidence>
<dbReference type="PROSITE" id="PS00659">
    <property type="entry name" value="GLYCOSYL_HYDROL_F5"/>
    <property type="match status" value="1"/>
</dbReference>
<dbReference type="Gene3D" id="3.20.20.80">
    <property type="entry name" value="Glycosidases"/>
    <property type="match status" value="1"/>
</dbReference>
<dbReference type="AlphaFoldDB" id="A0A4Q6XUU7"/>